<dbReference type="Proteomes" id="UP000535543">
    <property type="component" value="Unassembled WGS sequence"/>
</dbReference>
<sequence>MERKQSHDNVQNNTDTTEASTEQEASPATRPHIYVASLSDYNDGRLHGVWIDPTLEVDEINDQIERMLRVSTDEGAEEFAVHDYVGFESLRLQEYDTIETIHRLAVGIEQHGDAFATYAEWVGTDQATTDGFEDCYYGTYQSMRELVEEWADSMGWTDEVTRLGDKLGIAPFLKIDYALLEDVFRTEWYVAETSSGVHLFTS</sequence>
<dbReference type="InterPro" id="IPR009899">
    <property type="entry name" value="ArdA"/>
</dbReference>
<evidence type="ECO:0000256" key="1">
    <source>
        <dbReference type="SAM" id="MobiDB-lite"/>
    </source>
</evidence>
<gene>
    <name evidence="2" type="ORF">FGL95_25775</name>
</gene>
<reference evidence="2 3" key="2">
    <citation type="submission" date="2020-06" db="EMBL/GenBank/DDBJ databases">
        <title>Antribacter stalactiti gen. nov., sp. nov., a new member of the family Nacardiaceae isolated from a cave.</title>
        <authorList>
            <person name="Kim I.S."/>
        </authorList>
    </citation>
    <scope>NUCLEOTIDE SEQUENCE [LARGE SCALE GENOMIC DNA]</scope>
    <source>
        <strain evidence="2 3">YC2-7</strain>
    </source>
</reference>
<feature type="region of interest" description="Disordered" evidence="1">
    <location>
        <begin position="1"/>
        <end position="30"/>
    </location>
</feature>
<dbReference type="RefSeq" id="WP_169592812.1">
    <property type="nucleotide sequence ID" value="NZ_VCQU01000011.1"/>
</dbReference>
<comment type="caution">
    <text evidence="2">The sequence shown here is derived from an EMBL/GenBank/DDBJ whole genome shotgun (WGS) entry which is preliminary data.</text>
</comment>
<dbReference type="Gene3D" id="3.10.20.480">
    <property type="entry name" value="Antirestriction protein ArdA, domain 1"/>
    <property type="match status" value="1"/>
</dbReference>
<proteinExistence type="predicted"/>
<dbReference type="InterPro" id="IPR041895">
    <property type="entry name" value="ArdA_dom1"/>
</dbReference>
<dbReference type="Pfam" id="PF07275">
    <property type="entry name" value="ArdA"/>
    <property type="match status" value="1"/>
</dbReference>
<reference evidence="2 3" key="1">
    <citation type="submission" date="2019-05" db="EMBL/GenBank/DDBJ databases">
        <authorList>
            <person name="Lee S.D."/>
        </authorList>
    </citation>
    <scope>NUCLEOTIDE SEQUENCE [LARGE SCALE GENOMIC DNA]</scope>
    <source>
        <strain evidence="2 3">YC2-7</strain>
    </source>
</reference>
<evidence type="ECO:0000313" key="3">
    <source>
        <dbReference type="Proteomes" id="UP000535543"/>
    </source>
</evidence>
<keyword evidence="3" id="KW-1185">Reference proteome</keyword>
<protein>
    <submittedName>
        <fullName evidence="2">Antirestriction protein ArdA</fullName>
    </submittedName>
</protein>
<feature type="compositionally biased region" description="Polar residues" evidence="1">
    <location>
        <begin position="8"/>
        <end position="26"/>
    </location>
</feature>
<dbReference type="EMBL" id="VCQU01000011">
    <property type="protein sequence ID" value="NMN98451.1"/>
    <property type="molecule type" value="Genomic_DNA"/>
</dbReference>
<accession>A0A848KK18</accession>
<organism evidence="2 3">
    <name type="scientific">Antrihabitans stalactiti</name>
    <dbReference type="NCBI Taxonomy" id="2584121"/>
    <lineage>
        <taxon>Bacteria</taxon>
        <taxon>Bacillati</taxon>
        <taxon>Actinomycetota</taxon>
        <taxon>Actinomycetes</taxon>
        <taxon>Mycobacteriales</taxon>
        <taxon>Nocardiaceae</taxon>
        <taxon>Antrihabitans</taxon>
    </lineage>
</organism>
<evidence type="ECO:0000313" key="2">
    <source>
        <dbReference type="EMBL" id="NMN98451.1"/>
    </source>
</evidence>
<name>A0A848KK18_9NOCA</name>
<dbReference type="AlphaFoldDB" id="A0A848KK18"/>